<dbReference type="CDD" id="cd02183">
    <property type="entry name" value="GH16_fungal_CRH1_transglycosylase"/>
    <property type="match status" value="1"/>
</dbReference>
<gene>
    <name evidence="3" type="ORF">Q9L58_000777</name>
</gene>
<evidence type="ECO:0000313" key="3">
    <source>
        <dbReference type="EMBL" id="KAL0640219.1"/>
    </source>
</evidence>
<name>A0ABR3GWA3_9PEZI</name>
<dbReference type="Pfam" id="PF00722">
    <property type="entry name" value="Glyco_hydro_16"/>
    <property type="match status" value="1"/>
</dbReference>
<dbReference type="SUPFAM" id="SSF49899">
    <property type="entry name" value="Concanavalin A-like lectins/glucanases"/>
    <property type="match status" value="1"/>
</dbReference>
<evidence type="ECO:0000256" key="1">
    <source>
        <dbReference type="SAM" id="MobiDB-lite"/>
    </source>
</evidence>
<feature type="compositionally biased region" description="Low complexity" evidence="1">
    <location>
        <begin position="264"/>
        <end position="278"/>
    </location>
</feature>
<organism evidence="3 4">
    <name type="scientific">Discina gigas</name>
    <dbReference type="NCBI Taxonomy" id="1032678"/>
    <lineage>
        <taxon>Eukaryota</taxon>
        <taxon>Fungi</taxon>
        <taxon>Dikarya</taxon>
        <taxon>Ascomycota</taxon>
        <taxon>Pezizomycotina</taxon>
        <taxon>Pezizomycetes</taxon>
        <taxon>Pezizales</taxon>
        <taxon>Discinaceae</taxon>
        <taxon>Discina</taxon>
    </lineage>
</organism>
<dbReference type="PANTHER" id="PTHR10963">
    <property type="entry name" value="GLYCOSYL HYDROLASE-RELATED"/>
    <property type="match status" value="1"/>
</dbReference>
<reference evidence="3 4" key="1">
    <citation type="submission" date="2024-02" db="EMBL/GenBank/DDBJ databases">
        <title>Discinaceae phylogenomics.</title>
        <authorList>
            <person name="Dirks A.C."/>
            <person name="James T.Y."/>
        </authorList>
    </citation>
    <scope>NUCLEOTIDE SEQUENCE [LARGE SCALE GENOMIC DNA]</scope>
    <source>
        <strain evidence="3 4">ACD0624</strain>
    </source>
</reference>
<comment type="caution">
    <text evidence="3">The sequence shown here is derived from an EMBL/GenBank/DDBJ whole genome shotgun (WGS) entry which is preliminary data.</text>
</comment>
<feature type="region of interest" description="Disordered" evidence="1">
    <location>
        <begin position="207"/>
        <end position="296"/>
    </location>
</feature>
<feature type="domain" description="GH16" evidence="2">
    <location>
        <begin position="1"/>
        <end position="175"/>
    </location>
</feature>
<keyword evidence="4" id="KW-1185">Reference proteome</keyword>
<feature type="compositionally biased region" description="Polar residues" evidence="1">
    <location>
        <begin position="215"/>
        <end position="263"/>
    </location>
</feature>
<dbReference type="PANTHER" id="PTHR10963:SF68">
    <property type="entry name" value="GLYCOSIDASE CRH1-RELATED"/>
    <property type="match status" value="1"/>
</dbReference>
<dbReference type="InterPro" id="IPR013320">
    <property type="entry name" value="ConA-like_dom_sf"/>
</dbReference>
<evidence type="ECO:0000259" key="2">
    <source>
        <dbReference type="PROSITE" id="PS51762"/>
    </source>
</evidence>
<sequence length="329" mass="34185">MIKYGSSDGAHFRVEKSKDSPTIVSNFYIMWGKFEVTMKAAPGAGIVSSIVLQSEDLDEIDWEWLGGKPDEAQSNYFGKGNTETYDRGAIHPIDSQAQFHTYGLDWTATKLDWTIDGKVIRTLTPAMVKGDFYPQTPMAARIGIWAGGDSGNEQGVIEWSGGPTDYKKGPYDMIVQKIYMQDYSSGKEYVYTDKTGSAASIKAVNGQVGAGPQQGSGNSNSPAQPNGGSAYNAPSNTGRQVSSTSKSEPTQAGGSGSNTDSSESTPNSASQPPSSSSPAGANYIATGGSTGSGNAGAPVNTPANAASRMAVTAAGMVVSAAGLIAGWIL</sequence>
<dbReference type="InterPro" id="IPR000757">
    <property type="entry name" value="Beta-glucanase-like"/>
</dbReference>
<proteinExistence type="predicted"/>
<dbReference type="Gene3D" id="2.60.120.200">
    <property type="match status" value="1"/>
</dbReference>
<dbReference type="EMBL" id="JBBBZM010000005">
    <property type="protein sequence ID" value="KAL0640219.1"/>
    <property type="molecule type" value="Genomic_DNA"/>
</dbReference>
<evidence type="ECO:0000313" key="4">
    <source>
        <dbReference type="Proteomes" id="UP001447188"/>
    </source>
</evidence>
<dbReference type="InterPro" id="IPR050546">
    <property type="entry name" value="Glycosyl_Hydrlase_16"/>
</dbReference>
<protein>
    <recommendedName>
        <fullName evidence="2">GH16 domain-containing protein</fullName>
    </recommendedName>
</protein>
<accession>A0ABR3GWA3</accession>
<dbReference type="PROSITE" id="PS51762">
    <property type="entry name" value="GH16_2"/>
    <property type="match status" value="1"/>
</dbReference>
<dbReference type="Proteomes" id="UP001447188">
    <property type="component" value="Unassembled WGS sequence"/>
</dbReference>